<dbReference type="PROSITE" id="PS51257">
    <property type="entry name" value="PROKAR_LIPOPROTEIN"/>
    <property type="match status" value="1"/>
</dbReference>
<dbReference type="Pfam" id="PF11319">
    <property type="entry name" value="VasI"/>
    <property type="match status" value="1"/>
</dbReference>
<evidence type="ECO:0000313" key="3">
    <source>
        <dbReference type="Proteomes" id="UP000323161"/>
    </source>
</evidence>
<gene>
    <name evidence="2" type="primary">tagO</name>
    <name evidence="2" type="ORF">FWJ25_12850</name>
</gene>
<reference evidence="2 3" key="1">
    <citation type="submission" date="2019-08" db="EMBL/GenBank/DDBJ databases">
        <title>Marinobacter ZYF650 sp. nov., a marine bacterium isolated from seawater of the Mariana trench.</title>
        <authorList>
            <person name="Ahmad W."/>
        </authorList>
    </citation>
    <scope>NUCLEOTIDE SEQUENCE [LARGE SCALE GENOMIC DNA]</scope>
    <source>
        <strain evidence="2 3">ZYF650</strain>
    </source>
</reference>
<keyword evidence="3" id="KW-1185">Reference proteome</keyword>
<evidence type="ECO:0000256" key="1">
    <source>
        <dbReference type="SAM" id="SignalP"/>
    </source>
</evidence>
<dbReference type="InterPro" id="IPR017738">
    <property type="entry name" value="T6SS-assoc_VCA0118"/>
</dbReference>
<accession>A0A5B0VFA3</accession>
<dbReference type="EMBL" id="VTUU01000006">
    <property type="protein sequence ID" value="KAA1172895.1"/>
    <property type="molecule type" value="Genomic_DNA"/>
</dbReference>
<keyword evidence="1" id="KW-0732">Signal</keyword>
<protein>
    <submittedName>
        <fullName evidence="2">Type VI secretion system-associated protein TagO</fullName>
    </submittedName>
</protein>
<feature type="chain" id="PRO_5022674361" evidence="1">
    <location>
        <begin position="23"/>
        <end position="207"/>
    </location>
</feature>
<dbReference type="AlphaFoldDB" id="A0A5B0VFA3"/>
<name>A0A5B0VFA3_9GAMM</name>
<dbReference type="NCBIfam" id="TIGR03360">
    <property type="entry name" value="VI_minor_1"/>
    <property type="match status" value="1"/>
</dbReference>
<organism evidence="2 3">
    <name type="scientific">Marinobacter salinexigens</name>
    <dbReference type="NCBI Taxonomy" id="2919747"/>
    <lineage>
        <taxon>Bacteria</taxon>
        <taxon>Pseudomonadati</taxon>
        <taxon>Pseudomonadota</taxon>
        <taxon>Gammaproteobacteria</taxon>
        <taxon>Pseudomonadales</taxon>
        <taxon>Marinobacteraceae</taxon>
        <taxon>Marinobacter</taxon>
    </lineage>
</organism>
<evidence type="ECO:0000313" key="2">
    <source>
        <dbReference type="EMBL" id="KAA1172895.1"/>
    </source>
</evidence>
<feature type="signal peptide" evidence="1">
    <location>
        <begin position="1"/>
        <end position="22"/>
    </location>
</feature>
<sequence length="207" mass="22706">MIGFRKLMSVLVLTMACNHSFAGQLDEARSCVQHPERLVRLACFDEVFGTPFAAQPAGAVVMASQPERWRQAFAQASDTDTAIYRDTGRAAGLLVTVPALGARPPRPLLVLQCSNNITELSVMLPEVLSAERVRIGLDGMTETNWRVRDDGFVVSAGRGLPAIQIVKTVLPERDIRLEASLPELNDLMFDLEGFADAIRPLREACGW</sequence>
<proteinExistence type="predicted"/>
<comment type="caution">
    <text evidence="2">The sequence shown here is derived from an EMBL/GenBank/DDBJ whole genome shotgun (WGS) entry which is preliminary data.</text>
</comment>
<dbReference type="Proteomes" id="UP000323161">
    <property type="component" value="Unassembled WGS sequence"/>
</dbReference>